<dbReference type="EMBL" id="OE847814">
    <property type="protein sequence ID" value="CAD7611740.1"/>
    <property type="molecule type" value="Genomic_DNA"/>
</dbReference>
<dbReference type="GO" id="GO:0048188">
    <property type="term" value="C:Set1C/COMPASS complex"/>
    <property type="evidence" value="ECO:0007669"/>
    <property type="project" value="InterPro"/>
</dbReference>
<accession>A0A7R9K8F8</accession>
<dbReference type="PANTHER" id="PTHR10598">
    <property type="entry name" value="SET1/ASH2 HISTONE METHYLTRANSFERASE COMPLEX SUBUNIT ASH2"/>
    <property type="match status" value="1"/>
</dbReference>
<dbReference type="PANTHER" id="PTHR10598:SF0">
    <property type="entry name" value="SET1_ASH2 HISTONE METHYLTRANSFERASE COMPLEX SUBUNIT ASH2"/>
    <property type="match status" value="1"/>
</dbReference>
<dbReference type="AlphaFoldDB" id="A0A7R9K8F8"/>
<evidence type="ECO:0000313" key="1">
    <source>
        <dbReference type="EMBL" id="CAD7611740.1"/>
    </source>
</evidence>
<sequence length="194" mass="21670">MTGRLRFESRSGILRVVFPNWSFHSLYANELRRLNLKEVNLHLCGGRVENHLGKTTPSSPDRDSNIDLLVLGSLAQHETSVLANYVTKEFDESSDWAGKPIPGWLYRTLNPSSALLALHDRAPQLKISEDRLAVTGEKGYCMVRATHEAVGIGKLLLRICQKVQHAVLAGAKNMQTFKLHWVMINSDILGDQGI</sequence>
<proteinExistence type="predicted"/>
<protein>
    <submittedName>
        <fullName evidence="1">Uncharacterized protein</fullName>
    </submittedName>
</protein>
<dbReference type="GO" id="GO:0000976">
    <property type="term" value="F:transcription cis-regulatory region binding"/>
    <property type="evidence" value="ECO:0007669"/>
    <property type="project" value="TreeGrafter"/>
</dbReference>
<gene>
    <name evidence="1" type="ORF">TGEB3V08_LOCUS11051</name>
</gene>
<organism evidence="1">
    <name type="scientific">Timema genevievae</name>
    <name type="common">Walking stick</name>
    <dbReference type="NCBI Taxonomy" id="629358"/>
    <lineage>
        <taxon>Eukaryota</taxon>
        <taxon>Metazoa</taxon>
        <taxon>Ecdysozoa</taxon>
        <taxon>Arthropoda</taxon>
        <taxon>Hexapoda</taxon>
        <taxon>Insecta</taxon>
        <taxon>Pterygota</taxon>
        <taxon>Neoptera</taxon>
        <taxon>Polyneoptera</taxon>
        <taxon>Phasmatodea</taxon>
        <taxon>Timematodea</taxon>
        <taxon>Timematoidea</taxon>
        <taxon>Timematidae</taxon>
        <taxon>Timema</taxon>
    </lineage>
</organism>
<reference evidence="1" key="1">
    <citation type="submission" date="2020-11" db="EMBL/GenBank/DDBJ databases">
        <authorList>
            <person name="Tran Van P."/>
        </authorList>
    </citation>
    <scope>NUCLEOTIDE SEQUENCE</scope>
</reference>
<dbReference type="InterPro" id="IPR037353">
    <property type="entry name" value="ASH2"/>
</dbReference>
<name>A0A7R9K8F8_TIMGE</name>